<feature type="domain" description="Formyl transferase N-terminal" evidence="6">
    <location>
        <begin position="1"/>
        <end position="179"/>
    </location>
</feature>
<dbReference type="Pfam" id="PF00551">
    <property type="entry name" value="Formyl_trans_N"/>
    <property type="match status" value="1"/>
</dbReference>
<evidence type="ECO:0000259" key="7">
    <source>
        <dbReference type="Pfam" id="PF02911"/>
    </source>
</evidence>
<proteinExistence type="inferred from homology"/>
<feature type="domain" description="Formyl transferase C-terminal" evidence="7">
    <location>
        <begin position="224"/>
        <end position="273"/>
    </location>
</feature>
<dbReference type="InterPro" id="IPR041711">
    <property type="entry name" value="Met-tRNA-FMT_N"/>
</dbReference>
<evidence type="ECO:0000256" key="3">
    <source>
        <dbReference type="ARBA" id="ARBA00022679"/>
    </source>
</evidence>
<dbReference type="Pfam" id="PF02911">
    <property type="entry name" value="Formyl_trans_C"/>
    <property type="match status" value="1"/>
</dbReference>
<evidence type="ECO:0000259" key="6">
    <source>
        <dbReference type="Pfam" id="PF00551"/>
    </source>
</evidence>
<evidence type="ECO:0000256" key="5">
    <source>
        <dbReference type="HAMAP-Rule" id="MF_00182"/>
    </source>
</evidence>
<evidence type="ECO:0000256" key="2">
    <source>
        <dbReference type="ARBA" id="ARBA00012261"/>
    </source>
</evidence>
<gene>
    <name evidence="5" type="primary">fmt</name>
    <name evidence="8" type="ORF">A2945_03285</name>
</gene>
<dbReference type="InterPro" id="IPR036477">
    <property type="entry name" value="Formyl_transf_N_sf"/>
</dbReference>
<evidence type="ECO:0000256" key="1">
    <source>
        <dbReference type="ARBA" id="ARBA00010699"/>
    </source>
</evidence>
<keyword evidence="3 5" id="KW-0808">Transferase</keyword>
<dbReference type="InterPro" id="IPR002376">
    <property type="entry name" value="Formyl_transf_N"/>
</dbReference>
<dbReference type="STRING" id="1798650.A2945_03285"/>
<dbReference type="GO" id="GO:0004479">
    <property type="term" value="F:methionyl-tRNA formyltransferase activity"/>
    <property type="evidence" value="ECO:0007669"/>
    <property type="project" value="UniProtKB-UniRule"/>
</dbReference>
<comment type="function">
    <text evidence="5">Attaches a formyl group to the free amino group of methionyl-tRNA(fMet). The formyl group appears to play a dual role in the initiator identity of N-formylmethionyl-tRNA by promoting its recognition by IF2 and preventing the misappropriation of this tRNA by the elongation apparatus.</text>
</comment>
<dbReference type="AlphaFoldDB" id="A0A1G2CE26"/>
<dbReference type="PANTHER" id="PTHR11138">
    <property type="entry name" value="METHIONYL-TRNA FORMYLTRANSFERASE"/>
    <property type="match status" value="1"/>
</dbReference>
<dbReference type="Gene3D" id="3.40.50.12230">
    <property type="match status" value="1"/>
</dbReference>
<dbReference type="InterPro" id="IPR005794">
    <property type="entry name" value="Fmt"/>
</dbReference>
<dbReference type="SUPFAM" id="SSF50486">
    <property type="entry name" value="FMT C-terminal domain-like"/>
    <property type="match status" value="1"/>
</dbReference>
<dbReference type="NCBIfam" id="TIGR00460">
    <property type="entry name" value="fmt"/>
    <property type="match status" value="1"/>
</dbReference>
<dbReference type="InterPro" id="IPR011034">
    <property type="entry name" value="Formyl_transferase-like_C_sf"/>
</dbReference>
<dbReference type="CDD" id="cd08646">
    <property type="entry name" value="FMT_core_Met-tRNA-FMT_N"/>
    <property type="match status" value="1"/>
</dbReference>
<dbReference type="EMBL" id="MHLA01000014">
    <property type="protein sequence ID" value="OGY99643.1"/>
    <property type="molecule type" value="Genomic_DNA"/>
</dbReference>
<dbReference type="EC" id="2.1.2.9" evidence="2 5"/>
<dbReference type="PANTHER" id="PTHR11138:SF5">
    <property type="entry name" value="METHIONYL-TRNA FORMYLTRANSFERASE, MITOCHONDRIAL"/>
    <property type="match status" value="1"/>
</dbReference>
<sequence>MNYVFFGTPEFAAIILQKLIDGGIPPVAVVCNPDRPVGRKKVITAPLTKTVAQKYGIPVLQPEKLDESFTLHASRFTSQFAIVAAYAKIIPKDVIELFPKGVIGVHPSLLPKYRGASPIQSAILGGEKETGVTLYMLDEKMDHGKTVSSVKCQVSSNDAYETLLQKLAELSGQLLVKTLPKFVEGKMVPQAQDEARATFTKKFATQDGFVDEKDLNDALAGDAQKANEVDRKIRALNPEPGVWTYANSHSEWAHTNKIHNGTRVKFLDAKIEDGRLVLVRIQEEGGRPRSF</sequence>
<accession>A0A1G2CE26</accession>
<dbReference type="HAMAP" id="MF_00182">
    <property type="entry name" value="Formyl_trans"/>
    <property type="match status" value="1"/>
</dbReference>
<name>A0A1G2CE26_9BACT</name>
<dbReference type="SUPFAM" id="SSF53328">
    <property type="entry name" value="Formyltransferase"/>
    <property type="match status" value="1"/>
</dbReference>
<dbReference type="Proteomes" id="UP000178880">
    <property type="component" value="Unassembled WGS sequence"/>
</dbReference>
<comment type="catalytic activity">
    <reaction evidence="5">
        <text>L-methionyl-tRNA(fMet) + (6R)-10-formyltetrahydrofolate = N-formyl-L-methionyl-tRNA(fMet) + (6S)-5,6,7,8-tetrahydrofolate + H(+)</text>
        <dbReference type="Rhea" id="RHEA:24380"/>
        <dbReference type="Rhea" id="RHEA-COMP:9952"/>
        <dbReference type="Rhea" id="RHEA-COMP:9953"/>
        <dbReference type="ChEBI" id="CHEBI:15378"/>
        <dbReference type="ChEBI" id="CHEBI:57453"/>
        <dbReference type="ChEBI" id="CHEBI:78530"/>
        <dbReference type="ChEBI" id="CHEBI:78844"/>
        <dbReference type="ChEBI" id="CHEBI:195366"/>
        <dbReference type="EC" id="2.1.2.9"/>
    </reaction>
</comment>
<evidence type="ECO:0000313" key="8">
    <source>
        <dbReference type="EMBL" id="OGY99643.1"/>
    </source>
</evidence>
<dbReference type="InterPro" id="IPR005793">
    <property type="entry name" value="Formyl_trans_C"/>
</dbReference>
<protein>
    <recommendedName>
        <fullName evidence="2 5">Methionyl-tRNA formyltransferase</fullName>
        <ecNumber evidence="2 5">2.1.2.9</ecNumber>
    </recommendedName>
</protein>
<organism evidence="8 9">
    <name type="scientific">Candidatus Liptonbacteria bacterium RIFCSPLOWO2_01_FULL_52_25</name>
    <dbReference type="NCBI Taxonomy" id="1798650"/>
    <lineage>
        <taxon>Bacteria</taxon>
        <taxon>Candidatus Liptoniibacteriota</taxon>
    </lineage>
</organism>
<comment type="similarity">
    <text evidence="1 5">Belongs to the Fmt family.</text>
</comment>
<keyword evidence="4 5" id="KW-0648">Protein biosynthesis</keyword>
<feature type="binding site" evidence="5">
    <location>
        <begin position="108"/>
        <end position="111"/>
    </location>
    <ligand>
        <name>(6S)-5,6,7,8-tetrahydrofolate</name>
        <dbReference type="ChEBI" id="CHEBI:57453"/>
    </ligand>
</feature>
<comment type="caution">
    <text evidence="8">The sequence shown here is derived from an EMBL/GenBank/DDBJ whole genome shotgun (WGS) entry which is preliminary data.</text>
</comment>
<evidence type="ECO:0000256" key="4">
    <source>
        <dbReference type="ARBA" id="ARBA00022917"/>
    </source>
</evidence>
<dbReference type="GO" id="GO:0005829">
    <property type="term" value="C:cytosol"/>
    <property type="evidence" value="ECO:0007669"/>
    <property type="project" value="TreeGrafter"/>
</dbReference>
<evidence type="ECO:0000313" key="9">
    <source>
        <dbReference type="Proteomes" id="UP000178880"/>
    </source>
</evidence>
<reference evidence="8 9" key="1">
    <citation type="journal article" date="2016" name="Nat. Commun.">
        <title>Thousands of microbial genomes shed light on interconnected biogeochemical processes in an aquifer system.</title>
        <authorList>
            <person name="Anantharaman K."/>
            <person name="Brown C.T."/>
            <person name="Hug L.A."/>
            <person name="Sharon I."/>
            <person name="Castelle C.J."/>
            <person name="Probst A.J."/>
            <person name="Thomas B.C."/>
            <person name="Singh A."/>
            <person name="Wilkins M.J."/>
            <person name="Karaoz U."/>
            <person name="Brodie E.L."/>
            <person name="Williams K.H."/>
            <person name="Hubbard S.S."/>
            <person name="Banfield J.F."/>
        </authorList>
    </citation>
    <scope>NUCLEOTIDE SEQUENCE [LARGE SCALE GENOMIC DNA]</scope>
</reference>